<feature type="region of interest" description="Disordered" evidence="2">
    <location>
        <begin position="1"/>
        <end position="22"/>
    </location>
</feature>
<feature type="domain" description="OmpA-like" evidence="3">
    <location>
        <begin position="248"/>
        <end position="371"/>
    </location>
</feature>
<comment type="caution">
    <text evidence="4">The sequence shown here is derived from an EMBL/GenBank/DDBJ whole genome shotgun (WGS) entry which is preliminary data.</text>
</comment>
<dbReference type="EMBL" id="JABFNT010000139">
    <property type="protein sequence ID" value="NOJ82661.1"/>
    <property type="molecule type" value="Genomic_DNA"/>
</dbReference>
<dbReference type="InterPro" id="IPR006665">
    <property type="entry name" value="OmpA-like"/>
</dbReference>
<dbReference type="Gene3D" id="3.30.1330.60">
    <property type="entry name" value="OmpA-like domain"/>
    <property type="match status" value="1"/>
</dbReference>
<evidence type="ECO:0000313" key="5">
    <source>
        <dbReference type="Proteomes" id="UP000533080"/>
    </source>
</evidence>
<evidence type="ECO:0000256" key="2">
    <source>
        <dbReference type="SAM" id="MobiDB-lite"/>
    </source>
</evidence>
<gene>
    <name evidence="4" type="ORF">HNV28_30830</name>
</gene>
<dbReference type="SUPFAM" id="SSF103088">
    <property type="entry name" value="OmpA-like"/>
    <property type="match status" value="1"/>
</dbReference>
<organism evidence="4 5">
    <name type="scientific">Myxococcus xanthus</name>
    <dbReference type="NCBI Taxonomy" id="34"/>
    <lineage>
        <taxon>Bacteria</taxon>
        <taxon>Pseudomonadati</taxon>
        <taxon>Myxococcota</taxon>
        <taxon>Myxococcia</taxon>
        <taxon>Myxococcales</taxon>
        <taxon>Cystobacterineae</taxon>
        <taxon>Myxococcaceae</taxon>
        <taxon>Myxococcus</taxon>
    </lineage>
</organism>
<dbReference type="PROSITE" id="PS51123">
    <property type="entry name" value="OMPA_2"/>
    <property type="match status" value="1"/>
</dbReference>
<name>A0A7Y4MTZ0_MYXXA</name>
<dbReference type="AlphaFoldDB" id="A0A7Y4MTZ0"/>
<dbReference type="GO" id="GO:0016020">
    <property type="term" value="C:membrane"/>
    <property type="evidence" value="ECO:0007669"/>
    <property type="project" value="UniProtKB-UniRule"/>
</dbReference>
<evidence type="ECO:0000259" key="3">
    <source>
        <dbReference type="PROSITE" id="PS51123"/>
    </source>
</evidence>
<dbReference type="Pfam" id="PF00691">
    <property type="entry name" value="OmpA"/>
    <property type="match status" value="1"/>
</dbReference>
<sequence>MNAVGPPTSPTGSVSLHATSSYPRGGFDPHLPRMVAARDARGLHRAMNARLLLLTFVLSSPMPVLADAVRVSLEGRAVLGEKLPALLVHIEEPIAGFEVKLKRSDGQDVEVKGGGSPGLTRRIELAQPEGRFRYEGALTVRFPDAESGVMPLSFDTELYGTLKLDVRKEDVDVAARRLRFVLSRPAKRAELTVLMDTGKKAFEGEVPFKGEAGGTPLELTWPAAEGRVMKISLRAFDTAEFYTGVDLYPWQVDIPHEEVNFASGRADIPAAERGKLDKSHALIVDTLTKYGRFASLRLYVMGHTDTVGAAAENLDLSVRRAKSLAAYFRKKGLRVPVYYEGLGEEAPAVATPDETAEAGNRRAEYIIAVEEPVLQHAPRPPRWRKL</sequence>
<dbReference type="InterPro" id="IPR050330">
    <property type="entry name" value="Bact_OuterMem_StrucFunc"/>
</dbReference>
<dbReference type="CDD" id="cd07185">
    <property type="entry name" value="OmpA_C-like"/>
    <property type="match status" value="1"/>
</dbReference>
<dbReference type="Proteomes" id="UP000533080">
    <property type="component" value="Unassembled WGS sequence"/>
</dbReference>
<evidence type="ECO:0000256" key="1">
    <source>
        <dbReference type="PROSITE-ProRule" id="PRU00473"/>
    </source>
</evidence>
<proteinExistence type="predicted"/>
<dbReference type="PANTHER" id="PTHR30329">
    <property type="entry name" value="STATOR ELEMENT OF FLAGELLAR MOTOR COMPLEX"/>
    <property type="match status" value="1"/>
</dbReference>
<dbReference type="PANTHER" id="PTHR30329:SF21">
    <property type="entry name" value="LIPOPROTEIN YIAD-RELATED"/>
    <property type="match status" value="1"/>
</dbReference>
<accession>A0A7Y4MTZ0</accession>
<keyword evidence="1" id="KW-0472">Membrane</keyword>
<dbReference type="InterPro" id="IPR036737">
    <property type="entry name" value="OmpA-like_sf"/>
</dbReference>
<protein>
    <submittedName>
        <fullName evidence="4">OmpA family protein</fullName>
    </submittedName>
</protein>
<evidence type="ECO:0000313" key="4">
    <source>
        <dbReference type="EMBL" id="NOJ82661.1"/>
    </source>
</evidence>
<reference evidence="4 5" key="1">
    <citation type="submission" date="2020-05" db="EMBL/GenBank/DDBJ databases">
        <authorList>
            <person name="Whitworth D."/>
        </authorList>
    </citation>
    <scope>NUCLEOTIDE SEQUENCE [LARGE SCALE GENOMIC DNA]</scope>
    <source>
        <strain evidence="4 5">AM005</strain>
    </source>
</reference>
<feature type="compositionally biased region" description="Polar residues" evidence="2">
    <location>
        <begin position="10"/>
        <end position="22"/>
    </location>
</feature>